<keyword evidence="2 5" id="KW-0812">Transmembrane</keyword>
<evidence type="ECO:0000256" key="3">
    <source>
        <dbReference type="ARBA" id="ARBA00022989"/>
    </source>
</evidence>
<dbReference type="EMBL" id="GBYB01000991">
    <property type="protein sequence ID" value="JAG70758.1"/>
    <property type="molecule type" value="Transcribed_RNA"/>
</dbReference>
<evidence type="ECO:0000256" key="5">
    <source>
        <dbReference type="PROSITE-ProRule" id="PRU00581"/>
    </source>
</evidence>
<feature type="transmembrane region" description="Helical" evidence="6">
    <location>
        <begin position="134"/>
        <end position="157"/>
    </location>
</feature>
<dbReference type="GeneID" id="105265228"/>
<dbReference type="GO" id="GO:0016020">
    <property type="term" value="C:membrane"/>
    <property type="evidence" value="ECO:0007669"/>
    <property type="project" value="UniProtKB-SubCell"/>
</dbReference>
<keyword evidence="4 5" id="KW-0472">Membrane</keyword>
<feature type="transmembrane region" description="Helical" evidence="6">
    <location>
        <begin position="64"/>
        <end position="88"/>
    </location>
</feature>
<dbReference type="EMBL" id="GBYB01000993">
    <property type="protein sequence ID" value="JAG70760.1"/>
    <property type="molecule type" value="Transcribed_RNA"/>
</dbReference>
<protein>
    <submittedName>
        <fullName evidence="8">Marveld1_0 protein</fullName>
    </submittedName>
    <submittedName>
        <fullName evidence="9">Marveld1_1 protein</fullName>
    </submittedName>
</protein>
<feature type="transmembrane region" description="Helical" evidence="6">
    <location>
        <begin position="100"/>
        <end position="122"/>
    </location>
</feature>
<evidence type="ECO:0000256" key="4">
    <source>
        <dbReference type="ARBA" id="ARBA00023136"/>
    </source>
</evidence>
<evidence type="ECO:0000313" key="9">
    <source>
        <dbReference type="EMBL" id="JAG70760.1"/>
    </source>
</evidence>
<evidence type="ECO:0000256" key="1">
    <source>
        <dbReference type="ARBA" id="ARBA00004141"/>
    </source>
</evidence>
<keyword evidence="3 6" id="KW-1133">Transmembrane helix</keyword>
<dbReference type="Proteomes" id="UP000694866">
    <property type="component" value="Unplaced"/>
</dbReference>
<dbReference type="PROSITE" id="PS51225">
    <property type="entry name" value="MARVEL"/>
    <property type="match status" value="1"/>
</dbReference>
<reference evidence="9" key="1">
    <citation type="submission" date="2015-01" db="EMBL/GenBank/DDBJ databases">
        <title>Transcriptome Assembly of Fopius arisanus.</title>
        <authorList>
            <person name="Geib S."/>
        </authorList>
    </citation>
    <scope>NUCLEOTIDE SEQUENCE</scope>
</reference>
<dbReference type="KEGG" id="fas:105265228"/>
<evidence type="ECO:0000256" key="6">
    <source>
        <dbReference type="SAM" id="Phobius"/>
    </source>
</evidence>
<evidence type="ECO:0000313" key="8">
    <source>
        <dbReference type="EMBL" id="JAG70758.1"/>
    </source>
</evidence>
<reference evidence="11" key="2">
    <citation type="submission" date="2025-04" db="UniProtKB">
        <authorList>
            <consortium name="RefSeq"/>
        </authorList>
    </citation>
    <scope>IDENTIFICATION</scope>
    <source>
        <strain evidence="11">USDA-PBARC FA_bdor</strain>
        <tissue evidence="11">Whole organism</tissue>
    </source>
</reference>
<evidence type="ECO:0000313" key="11">
    <source>
        <dbReference type="RefSeq" id="XP_011300928.1"/>
    </source>
</evidence>
<accession>A0A0C9PJ54</accession>
<dbReference type="Pfam" id="PF01284">
    <property type="entry name" value="MARVEL"/>
    <property type="match status" value="1"/>
</dbReference>
<organism evidence="9">
    <name type="scientific">Fopius arisanus</name>
    <dbReference type="NCBI Taxonomy" id="64838"/>
    <lineage>
        <taxon>Eukaryota</taxon>
        <taxon>Metazoa</taxon>
        <taxon>Ecdysozoa</taxon>
        <taxon>Arthropoda</taxon>
        <taxon>Hexapoda</taxon>
        <taxon>Insecta</taxon>
        <taxon>Pterygota</taxon>
        <taxon>Neoptera</taxon>
        <taxon>Endopterygota</taxon>
        <taxon>Hymenoptera</taxon>
        <taxon>Apocrita</taxon>
        <taxon>Ichneumonoidea</taxon>
        <taxon>Braconidae</taxon>
        <taxon>Opiinae</taxon>
        <taxon>Fopius</taxon>
    </lineage>
</organism>
<proteinExistence type="predicted"/>
<feature type="transmembrane region" description="Helical" evidence="6">
    <location>
        <begin position="35"/>
        <end position="52"/>
    </location>
</feature>
<dbReference type="AlphaFoldDB" id="A0A0C9PJ54"/>
<evidence type="ECO:0000256" key="2">
    <source>
        <dbReference type="ARBA" id="ARBA00022692"/>
    </source>
</evidence>
<accession>A0A9R1T1B1</accession>
<dbReference type="InterPro" id="IPR008253">
    <property type="entry name" value="Marvel"/>
</dbReference>
<feature type="domain" description="MARVEL" evidence="7">
    <location>
        <begin position="25"/>
        <end position="161"/>
    </location>
</feature>
<dbReference type="OrthoDB" id="6481667at2759"/>
<keyword evidence="10" id="KW-1185">Reference proteome</keyword>
<comment type="subcellular location">
    <subcellularLocation>
        <location evidence="1">Membrane</location>
        <topology evidence="1">Multi-pass membrane protein</topology>
    </subcellularLocation>
</comment>
<dbReference type="PANTHER" id="PTHR22776">
    <property type="entry name" value="MARVEL-CONTAINING POTENTIAL LIPID RAFT-ASSOCIATED PROTEIN"/>
    <property type="match status" value="1"/>
</dbReference>
<name>A0A0C9PJ54_9HYME</name>
<dbReference type="InterPro" id="IPR050578">
    <property type="entry name" value="MARVEL-CKLF_proteins"/>
</dbReference>
<dbReference type="RefSeq" id="XP_011300928.1">
    <property type="nucleotide sequence ID" value="XM_011302626.1"/>
</dbReference>
<dbReference type="PANTHER" id="PTHR22776:SF92">
    <property type="entry name" value="LD04844P"/>
    <property type="match status" value="1"/>
</dbReference>
<evidence type="ECO:0000313" key="10">
    <source>
        <dbReference type="Proteomes" id="UP000694866"/>
    </source>
</evidence>
<sequence>MSHTVTVRTATVTTSTSSILINTGFMRSYRGVLKVLELILGIICTGIMGYLFDYSIAIRPGHLFLFLMVTTFMIATFILVLSSLFSISSEAMISKTLFEVLYHAIAFGLLLAASINFMMLISDERRGATRYYNLHVTVASLGLINSVFYLLSTVFGIRSYRGL</sequence>
<evidence type="ECO:0000259" key="7">
    <source>
        <dbReference type="PROSITE" id="PS51225"/>
    </source>
</evidence>
<gene>
    <name evidence="9" type="primary">marveld1_1</name>
    <name evidence="11" type="synonym">LOC105265228</name>
    <name evidence="8" type="synonym">marveld1_0</name>
    <name evidence="9" type="ORF">g.19310</name>
    <name evidence="8" type="ORF">g.19311</name>
</gene>